<organism evidence="6">
    <name type="scientific">Gymnodinialimonas phycosphaerae</name>
    <dbReference type="NCBI Taxonomy" id="2841589"/>
    <lineage>
        <taxon>Bacteria</taxon>
        <taxon>Pseudomonadati</taxon>
        <taxon>Pseudomonadota</taxon>
        <taxon>Alphaproteobacteria</taxon>
        <taxon>Rhodobacterales</taxon>
        <taxon>Paracoccaceae</taxon>
        <taxon>Gymnodinialimonas</taxon>
    </lineage>
</organism>
<keyword evidence="4" id="KW-0464">Manganese</keyword>
<dbReference type="AlphaFoldDB" id="A0A975TWN2"/>
<dbReference type="InterPro" id="IPR023696">
    <property type="entry name" value="Ureohydrolase_dom_sf"/>
</dbReference>
<name>A0A975TWN2_9RHOB</name>
<feature type="binding site" evidence="4">
    <location>
        <position position="158"/>
    </location>
    <ligand>
        <name>Mn(2+)</name>
        <dbReference type="ChEBI" id="CHEBI:29035"/>
        <label>1</label>
    </ligand>
</feature>
<dbReference type="GO" id="GO:0046872">
    <property type="term" value="F:metal ion binding"/>
    <property type="evidence" value="ECO:0007669"/>
    <property type="project" value="UniProtKB-KW"/>
</dbReference>
<proteinExistence type="inferred from homology"/>
<dbReference type="Gene3D" id="3.40.800.10">
    <property type="entry name" value="Ureohydrolase domain"/>
    <property type="match status" value="1"/>
</dbReference>
<feature type="binding site" evidence="4">
    <location>
        <position position="154"/>
    </location>
    <ligand>
        <name>Mn(2+)</name>
        <dbReference type="ChEBI" id="CHEBI:29035"/>
        <label>1</label>
    </ligand>
</feature>
<keyword evidence="3 5" id="KW-0378">Hydrolase</keyword>
<dbReference type="EMBL" id="CP078073">
    <property type="protein sequence ID" value="QXL88547.1"/>
    <property type="molecule type" value="Genomic_DNA"/>
</dbReference>
<dbReference type="EMBL" id="JAIMBW010000001">
    <property type="protein sequence ID" value="MBY4891770.1"/>
    <property type="molecule type" value="Genomic_DNA"/>
</dbReference>
<accession>A0A975TWN2</accession>
<evidence type="ECO:0000313" key="7">
    <source>
        <dbReference type="Proteomes" id="UP000693972"/>
    </source>
</evidence>
<evidence type="ECO:0000256" key="5">
    <source>
        <dbReference type="RuleBase" id="RU003684"/>
    </source>
</evidence>
<protein>
    <submittedName>
        <fullName evidence="6">Agmatinase</fullName>
    </submittedName>
</protein>
<feature type="binding site" evidence="4">
    <location>
        <position position="246"/>
    </location>
    <ligand>
        <name>Mn(2+)</name>
        <dbReference type="ChEBI" id="CHEBI:29035"/>
        <label>1</label>
    </ligand>
</feature>
<dbReference type="GO" id="GO:0033389">
    <property type="term" value="P:putrescine biosynthetic process from arginine, via agmatine"/>
    <property type="evidence" value="ECO:0007669"/>
    <property type="project" value="TreeGrafter"/>
</dbReference>
<dbReference type="InterPro" id="IPR020855">
    <property type="entry name" value="Ureohydrolase_Mn_BS"/>
</dbReference>
<comment type="cofactor">
    <cofactor evidence="4">
        <name>Mn(2+)</name>
        <dbReference type="ChEBI" id="CHEBI:29035"/>
    </cofactor>
    <text evidence="4">Binds 2 manganese ions per subunit.</text>
</comment>
<evidence type="ECO:0000256" key="4">
    <source>
        <dbReference type="PIRSR" id="PIRSR036979-1"/>
    </source>
</evidence>
<sequence>MSDPFFLPPSGTDLPRYAGVPSFMRLPYLAANDPKRAEVDIGIFGLPWDGATSNRPGARHGPRALRDASTMIREMNRATGQLPFQAANIADLGDVAMSPVDQDEALESAQAFVRGVLGQDILPFMVGGDHLCTLTVLRELRAARGEAFGLVLLDSHTDLYPPYFGGKTLTHGNPFRQAIEEGCLDPTRCVMAGMRGTSYNTSDFDYGAQKGVRILPIEECMERGWGSVMQVAREVVGDAPTYVSFDIDFVDPAFAPGTGTPEVGGPTSFEAISCVRALRGLDVIGADLVEVSPPFDNGGITSWLGASVMFELICAMQP</sequence>
<dbReference type="InterPro" id="IPR006035">
    <property type="entry name" value="Ureohydrolase"/>
</dbReference>
<gene>
    <name evidence="6" type="ORF">KUL25_03200</name>
</gene>
<dbReference type="PIRSF" id="PIRSF036979">
    <property type="entry name" value="Arginase"/>
    <property type="match status" value="1"/>
</dbReference>
<keyword evidence="7" id="KW-1185">Reference proteome</keyword>
<keyword evidence="2 4" id="KW-0479">Metal-binding</keyword>
<feature type="binding site" evidence="4">
    <location>
        <position position="156"/>
    </location>
    <ligand>
        <name>Mn(2+)</name>
        <dbReference type="ChEBI" id="CHEBI:29035"/>
        <label>1</label>
    </ligand>
</feature>
<dbReference type="Proteomes" id="UP000693972">
    <property type="component" value="Unassembled WGS sequence"/>
</dbReference>
<feature type="binding site" evidence="4">
    <location>
        <position position="130"/>
    </location>
    <ligand>
        <name>Mn(2+)</name>
        <dbReference type="ChEBI" id="CHEBI:29035"/>
        <label>1</label>
    </ligand>
</feature>
<dbReference type="PRINTS" id="PR00116">
    <property type="entry name" value="ARGINASE"/>
</dbReference>
<evidence type="ECO:0000313" key="6">
    <source>
        <dbReference type="EMBL" id="QXL88547.1"/>
    </source>
</evidence>
<dbReference type="PROSITE" id="PS01053">
    <property type="entry name" value="ARGINASE_1"/>
    <property type="match status" value="1"/>
</dbReference>
<dbReference type="RefSeq" id="WP_257891614.1">
    <property type="nucleotide sequence ID" value="NZ_JAIMBW010000001.1"/>
</dbReference>
<evidence type="ECO:0000256" key="1">
    <source>
        <dbReference type="ARBA" id="ARBA00009227"/>
    </source>
</evidence>
<dbReference type="CDD" id="cd11592">
    <property type="entry name" value="Agmatinase_PAH"/>
    <property type="match status" value="1"/>
</dbReference>
<dbReference type="PROSITE" id="PS51409">
    <property type="entry name" value="ARGINASE_2"/>
    <property type="match status" value="1"/>
</dbReference>
<dbReference type="PANTHER" id="PTHR11358">
    <property type="entry name" value="ARGINASE/AGMATINASE"/>
    <property type="match status" value="1"/>
</dbReference>
<dbReference type="GO" id="GO:0008783">
    <property type="term" value="F:agmatinase activity"/>
    <property type="evidence" value="ECO:0007669"/>
    <property type="project" value="TreeGrafter"/>
</dbReference>
<evidence type="ECO:0000256" key="3">
    <source>
        <dbReference type="ARBA" id="ARBA00022801"/>
    </source>
</evidence>
<feature type="binding site" evidence="4">
    <location>
        <position position="248"/>
    </location>
    <ligand>
        <name>Mn(2+)</name>
        <dbReference type="ChEBI" id="CHEBI:29035"/>
        <label>1</label>
    </ligand>
</feature>
<dbReference type="PANTHER" id="PTHR11358:SF26">
    <property type="entry name" value="GUANIDINO ACID HYDROLASE, MITOCHONDRIAL"/>
    <property type="match status" value="1"/>
</dbReference>
<reference evidence="6 7" key="1">
    <citation type="submission" date="2021-07" db="EMBL/GenBank/DDBJ databases">
        <title>Karlodiniumbacter phycospheric gen. nov., sp. nov., a phycosphere bacterium isolated from karlodinium veneficum.</title>
        <authorList>
            <person name="Peng Y."/>
            <person name="Jiang L."/>
            <person name="Lee J."/>
        </authorList>
    </citation>
    <scope>NUCLEOTIDE SEQUENCE</scope>
    <source>
        <strain evidence="6 7">N5</strain>
    </source>
</reference>
<evidence type="ECO:0000256" key="2">
    <source>
        <dbReference type="ARBA" id="ARBA00022723"/>
    </source>
</evidence>
<comment type="similarity">
    <text evidence="1">Belongs to the arginase family. Agmatinase subfamily.</text>
</comment>
<dbReference type="Pfam" id="PF00491">
    <property type="entry name" value="Arginase"/>
    <property type="match status" value="1"/>
</dbReference>
<dbReference type="SUPFAM" id="SSF52768">
    <property type="entry name" value="Arginase/deacetylase"/>
    <property type="match status" value="1"/>
</dbReference>